<evidence type="ECO:0008006" key="4">
    <source>
        <dbReference type="Google" id="ProtNLM"/>
    </source>
</evidence>
<evidence type="ECO:0000256" key="1">
    <source>
        <dbReference type="ARBA" id="ARBA00022432"/>
    </source>
</evidence>
<dbReference type="SUPFAM" id="SSF68923">
    <property type="entry name" value="PEP carboxykinase N-terminal domain"/>
    <property type="match status" value="1"/>
</dbReference>
<accession>A0A382QLY1</accession>
<keyword evidence="1" id="KW-0312">Gluconeogenesis</keyword>
<dbReference type="InterPro" id="IPR001272">
    <property type="entry name" value="PEP_carboxykinase_ATP"/>
</dbReference>
<dbReference type="PANTHER" id="PTHR30031:SF0">
    <property type="entry name" value="PHOSPHOENOLPYRUVATE CARBOXYKINASE (ATP)"/>
    <property type="match status" value="1"/>
</dbReference>
<proteinExistence type="predicted"/>
<sequence>MHYKGQRSGPNMAPPVIGCAGRRGGHGLDNHGLNPNGQVHWNLEWEALYDAALRRDEGKLTAHGVLMADTGERTGRSPNDKFVVKIGDETNPLTGDIWWGDVNVPTTPEVFENLSAKVRDYLSNRDDIFVQDLFAGADSDERLAIRVITENAWHSSFSRNMFVRPSIAEIEEHVPEFTILHAPNFHANPDLDGTNSHVFVIISFEERTVIIGGTEYAGEIKKSIFSIMNHLLPGRGHLPMHCSSNTSGGNTAVFFGLSGTG</sequence>
<organism evidence="3">
    <name type="scientific">marine metagenome</name>
    <dbReference type="NCBI Taxonomy" id="408172"/>
    <lineage>
        <taxon>unclassified sequences</taxon>
        <taxon>metagenomes</taxon>
        <taxon>ecological metagenomes</taxon>
    </lineage>
</organism>
<dbReference type="AlphaFoldDB" id="A0A382QLY1"/>
<evidence type="ECO:0000313" key="3">
    <source>
        <dbReference type="EMBL" id="SVC86513.1"/>
    </source>
</evidence>
<dbReference type="Pfam" id="PF01293">
    <property type="entry name" value="PEPCK_ATP"/>
    <property type="match status" value="1"/>
</dbReference>
<feature type="non-terminal residue" evidence="3">
    <location>
        <position position="261"/>
    </location>
</feature>
<dbReference type="InterPro" id="IPR008210">
    <property type="entry name" value="PEP_carboxykinase_N"/>
</dbReference>
<dbReference type="GO" id="GO:0005524">
    <property type="term" value="F:ATP binding"/>
    <property type="evidence" value="ECO:0007669"/>
    <property type="project" value="InterPro"/>
</dbReference>
<keyword evidence="2" id="KW-0210">Decarboxylase</keyword>
<name>A0A382QLY1_9ZZZZ</name>
<dbReference type="GO" id="GO:0004612">
    <property type="term" value="F:phosphoenolpyruvate carboxykinase (ATP) activity"/>
    <property type="evidence" value="ECO:0007669"/>
    <property type="project" value="InterPro"/>
</dbReference>
<evidence type="ECO:0000256" key="2">
    <source>
        <dbReference type="ARBA" id="ARBA00022793"/>
    </source>
</evidence>
<reference evidence="3" key="1">
    <citation type="submission" date="2018-05" db="EMBL/GenBank/DDBJ databases">
        <authorList>
            <person name="Lanie J.A."/>
            <person name="Ng W.-L."/>
            <person name="Kazmierczak K.M."/>
            <person name="Andrzejewski T.M."/>
            <person name="Davidsen T.M."/>
            <person name="Wayne K.J."/>
            <person name="Tettelin H."/>
            <person name="Glass J.I."/>
            <person name="Rusch D."/>
            <person name="Podicherti R."/>
            <person name="Tsui H.-C.T."/>
            <person name="Winkler M.E."/>
        </authorList>
    </citation>
    <scope>NUCLEOTIDE SEQUENCE</scope>
</reference>
<dbReference type="GO" id="GO:0006094">
    <property type="term" value="P:gluconeogenesis"/>
    <property type="evidence" value="ECO:0007669"/>
    <property type="project" value="UniProtKB-KW"/>
</dbReference>
<gene>
    <name evidence="3" type="ORF">METZ01_LOCUS339367</name>
</gene>
<dbReference type="EMBL" id="UINC01115465">
    <property type="protein sequence ID" value="SVC86513.1"/>
    <property type="molecule type" value="Genomic_DNA"/>
</dbReference>
<dbReference type="Gene3D" id="3.40.449.10">
    <property type="entry name" value="Phosphoenolpyruvate Carboxykinase, domain 1"/>
    <property type="match status" value="1"/>
</dbReference>
<protein>
    <recommendedName>
        <fullName evidence="4">Phosphoenolpyruvate carboxykinase (ATP)</fullName>
    </recommendedName>
</protein>
<dbReference type="PANTHER" id="PTHR30031">
    <property type="entry name" value="PHOSPHOENOLPYRUVATE CARBOXYKINASE ATP"/>
    <property type="match status" value="1"/>
</dbReference>
<dbReference type="GO" id="GO:0005829">
    <property type="term" value="C:cytosol"/>
    <property type="evidence" value="ECO:0007669"/>
    <property type="project" value="TreeGrafter"/>
</dbReference>
<keyword evidence="2" id="KW-0456">Lyase</keyword>